<keyword evidence="3" id="KW-0106">Calcium</keyword>
<feature type="domain" description="EF-hand" evidence="4">
    <location>
        <begin position="42"/>
        <end position="77"/>
    </location>
</feature>
<dbReference type="STRING" id="3218.A0A2K1JS40"/>
<dbReference type="PaxDb" id="3218-PP1S372_5V6.1"/>
<dbReference type="SMART" id="SM00054">
    <property type="entry name" value="EFh"/>
    <property type="match status" value="3"/>
</dbReference>
<dbReference type="RefSeq" id="XP_024390460.1">
    <property type="nucleotide sequence ID" value="XM_024534692.2"/>
</dbReference>
<dbReference type="EnsemblPlants" id="Pp3c12_25100V3.2">
    <property type="protein sequence ID" value="Pp3c12_25100V3.2"/>
    <property type="gene ID" value="Pp3c12_25100"/>
</dbReference>
<dbReference type="InterPro" id="IPR011992">
    <property type="entry name" value="EF-hand-dom_pair"/>
</dbReference>
<evidence type="ECO:0000256" key="3">
    <source>
        <dbReference type="ARBA" id="ARBA00022837"/>
    </source>
</evidence>
<proteinExistence type="predicted"/>
<evidence type="ECO:0000256" key="1">
    <source>
        <dbReference type="ARBA" id="ARBA00022723"/>
    </source>
</evidence>
<evidence type="ECO:0000259" key="4">
    <source>
        <dbReference type="PROSITE" id="PS50222"/>
    </source>
</evidence>
<name>A0A2K1JS40_PHYPA</name>
<evidence type="ECO:0000313" key="6">
    <source>
        <dbReference type="EnsemblPlants" id="Pp3c12_25100V3.1"/>
    </source>
</evidence>
<dbReference type="InterPro" id="IPR018247">
    <property type="entry name" value="EF_Hand_1_Ca_BS"/>
</dbReference>
<keyword evidence="7" id="KW-1185">Reference proteome</keyword>
<dbReference type="SUPFAM" id="SSF47473">
    <property type="entry name" value="EF-hand"/>
    <property type="match status" value="1"/>
</dbReference>
<keyword evidence="1" id="KW-0479">Metal-binding</keyword>
<dbReference type="PROSITE" id="PS50222">
    <property type="entry name" value="EF_HAND_2"/>
    <property type="match status" value="3"/>
</dbReference>
<dbReference type="PANTHER" id="PTHR45942">
    <property type="entry name" value="PROTEIN PHOSPATASE 3 REGULATORY SUBUNIT B ALPHA ISOFORM TYPE 1"/>
    <property type="match status" value="1"/>
</dbReference>
<sequence length="158" mass="17894">MGNSHSTRALSREEENRVKLRFEKVTGKDQPNLTPRKFNDLLGNPYVKGLFNYIDKDGDGSVSCKELCEGIESFRASNTPSSKLRVLYNYYDSDHDGMISQSEVADAMRVASGEDLSNSQLEKLVHSIMETFDVDKDGFLNFKEFCCLMRNAGLQYNL</sequence>
<dbReference type="EnsemblPlants" id="Pp3c12_25100V3.1">
    <property type="protein sequence ID" value="Pp3c12_25100V3.1"/>
    <property type="gene ID" value="Pp3c12_25100"/>
</dbReference>
<gene>
    <name evidence="6" type="primary">LOC112289456</name>
    <name evidence="5" type="ORF">PHYPA_016736</name>
</gene>
<dbReference type="EMBL" id="ABEU02000012">
    <property type="protein sequence ID" value="PNR44352.1"/>
    <property type="molecule type" value="Genomic_DNA"/>
</dbReference>
<accession>A0A2K1JS40</accession>
<protein>
    <recommendedName>
        <fullName evidence="4">EF-hand domain-containing protein</fullName>
    </recommendedName>
</protein>
<dbReference type="Gene3D" id="1.10.238.10">
    <property type="entry name" value="EF-hand"/>
    <property type="match status" value="1"/>
</dbReference>
<dbReference type="CDD" id="cd00051">
    <property type="entry name" value="EFh"/>
    <property type="match status" value="1"/>
</dbReference>
<reference evidence="5 7" key="2">
    <citation type="journal article" date="2018" name="Plant J.">
        <title>The Physcomitrella patens chromosome-scale assembly reveals moss genome structure and evolution.</title>
        <authorList>
            <person name="Lang D."/>
            <person name="Ullrich K.K."/>
            <person name="Murat F."/>
            <person name="Fuchs J."/>
            <person name="Jenkins J."/>
            <person name="Haas F.B."/>
            <person name="Piednoel M."/>
            <person name="Gundlach H."/>
            <person name="Van Bel M."/>
            <person name="Meyberg R."/>
            <person name="Vives C."/>
            <person name="Morata J."/>
            <person name="Symeonidi A."/>
            <person name="Hiss M."/>
            <person name="Muchero W."/>
            <person name="Kamisugi Y."/>
            <person name="Saleh O."/>
            <person name="Blanc G."/>
            <person name="Decker E.L."/>
            <person name="van Gessel N."/>
            <person name="Grimwood J."/>
            <person name="Hayes R.D."/>
            <person name="Graham S.W."/>
            <person name="Gunter L.E."/>
            <person name="McDaniel S.F."/>
            <person name="Hoernstein S.N.W."/>
            <person name="Larsson A."/>
            <person name="Li F.W."/>
            <person name="Perroud P.F."/>
            <person name="Phillips J."/>
            <person name="Ranjan P."/>
            <person name="Rokshar D.S."/>
            <person name="Rothfels C.J."/>
            <person name="Schneider L."/>
            <person name="Shu S."/>
            <person name="Stevenson D.W."/>
            <person name="Thummler F."/>
            <person name="Tillich M."/>
            <person name="Villarreal Aguilar J.C."/>
            <person name="Widiez T."/>
            <person name="Wong G.K."/>
            <person name="Wymore A."/>
            <person name="Zhang Y."/>
            <person name="Zimmer A.D."/>
            <person name="Quatrano R.S."/>
            <person name="Mayer K.F.X."/>
            <person name="Goodstein D."/>
            <person name="Casacuberta J.M."/>
            <person name="Vandepoele K."/>
            <person name="Reski R."/>
            <person name="Cuming A.C."/>
            <person name="Tuskan G.A."/>
            <person name="Maumus F."/>
            <person name="Salse J."/>
            <person name="Schmutz J."/>
            <person name="Rensing S.A."/>
        </authorList>
    </citation>
    <scope>NUCLEOTIDE SEQUENCE [LARGE SCALE GENOMIC DNA]</scope>
    <source>
        <strain evidence="6 7">cv. Gransden 2004</strain>
    </source>
</reference>
<dbReference type="GeneID" id="112289456"/>
<evidence type="ECO:0000313" key="5">
    <source>
        <dbReference type="EMBL" id="PNR44352.1"/>
    </source>
</evidence>
<evidence type="ECO:0000256" key="2">
    <source>
        <dbReference type="ARBA" id="ARBA00022737"/>
    </source>
</evidence>
<dbReference type="InterPro" id="IPR002048">
    <property type="entry name" value="EF_hand_dom"/>
</dbReference>
<dbReference type="Gramene" id="Pp3c12_25100V3.2">
    <property type="protein sequence ID" value="Pp3c12_25100V3.2"/>
    <property type="gene ID" value="Pp3c12_25100"/>
</dbReference>
<reference evidence="6" key="3">
    <citation type="submission" date="2020-12" db="UniProtKB">
        <authorList>
            <consortium name="EnsemblPlants"/>
        </authorList>
    </citation>
    <scope>IDENTIFICATION</scope>
</reference>
<dbReference type="Pfam" id="PF13833">
    <property type="entry name" value="EF-hand_8"/>
    <property type="match status" value="1"/>
</dbReference>
<dbReference type="Proteomes" id="UP000006727">
    <property type="component" value="Chromosome 12"/>
</dbReference>
<organism evidence="5">
    <name type="scientific">Physcomitrium patens</name>
    <name type="common">Spreading-leaved earth moss</name>
    <name type="synonym">Physcomitrella patens</name>
    <dbReference type="NCBI Taxonomy" id="3218"/>
    <lineage>
        <taxon>Eukaryota</taxon>
        <taxon>Viridiplantae</taxon>
        <taxon>Streptophyta</taxon>
        <taxon>Embryophyta</taxon>
        <taxon>Bryophyta</taxon>
        <taxon>Bryophytina</taxon>
        <taxon>Bryopsida</taxon>
        <taxon>Funariidae</taxon>
        <taxon>Funariales</taxon>
        <taxon>Funariaceae</taxon>
        <taxon>Physcomitrium</taxon>
    </lineage>
</organism>
<feature type="domain" description="EF-hand" evidence="4">
    <location>
        <begin position="79"/>
        <end position="114"/>
    </location>
</feature>
<reference evidence="5 7" key="1">
    <citation type="journal article" date="2008" name="Science">
        <title>The Physcomitrella genome reveals evolutionary insights into the conquest of land by plants.</title>
        <authorList>
            <person name="Rensing S."/>
            <person name="Lang D."/>
            <person name="Zimmer A."/>
            <person name="Terry A."/>
            <person name="Salamov A."/>
            <person name="Shapiro H."/>
            <person name="Nishiyama T."/>
            <person name="Perroud P.-F."/>
            <person name="Lindquist E."/>
            <person name="Kamisugi Y."/>
            <person name="Tanahashi T."/>
            <person name="Sakakibara K."/>
            <person name="Fujita T."/>
            <person name="Oishi K."/>
            <person name="Shin-I T."/>
            <person name="Kuroki Y."/>
            <person name="Toyoda A."/>
            <person name="Suzuki Y."/>
            <person name="Hashimoto A."/>
            <person name="Yamaguchi K."/>
            <person name="Sugano A."/>
            <person name="Kohara Y."/>
            <person name="Fujiyama A."/>
            <person name="Anterola A."/>
            <person name="Aoki S."/>
            <person name="Ashton N."/>
            <person name="Barbazuk W.B."/>
            <person name="Barker E."/>
            <person name="Bennetzen J."/>
            <person name="Bezanilla M."/>
            <person name="Blankenship R."/>
            <person name="Cho S.H."/>
            <person name="Dutcher S."/>
            <person name="Estelle M."/>
            <person name="Fawcett J.A."/>
            <person name="Gundlach H."/>
            <person name="Hanada K."/>
            <person name="Heyl A."/>
            <person name="Hicks K.A."/>
            <person name="Hugh J."/>
            <person name="Lohr M."/>
            <person name="Mayer K."/>
            <person name="Melkozernov A."/>
            <person name="Murata T."/>
            <person name="Nelson D."/>
            <person name="Pils B."/>
            <person name="Prigge M."/>
            <person name="Reiss B."/>
            <person name="Renner T."/>
            <person name="Rombauts S."/>
            <person name="Rushton P."/>
            <person name="Sanderfoot A."/>
            <person name="Schween G."/>
            <person name="Shiu S.-H."/>
            <person name="Stueber K."/>
            <person name="Theodoulou F.L."/>
            <person name="Tu H."/>
            <person name="Van de Peer Y."/>
            <person name="Verrier P.J."/>
            <person name="Waters E."/>
            <person name="Wood A."/>
            <person name="Yang L."/>
            <person name="Cove D."/>
            <person name="Cuming A."/>
            <person name="Hasebe M."/>
            <person name="Lucas S."/>
            <person name="Mishler D.B."/>
            <person name="Reski R."/>
            <person name="Grigoriev I."/>
            <person name="Quatrano R.S."/>
            <person name="Boore J.L."/>
        </authorList>
    </citation>
    <scope>NUCLEOTIDE SEQUENCE [LARGE SCALE GENOMIC DNA]</scope>
    <source>
        <strain evidence="6 7">cv. Gransden 2004</strain>
    </source>
</reference>
<evidence type="ECO:0000313" key="7">
    <source>
        <dbReference type="Proteomes" id="UP000006727"/>
    </source>
</evidence>
<dbReference type="Gramene" id="Pp3c12_25100V3.1">
    <property type="protein sequence ID" value="Pp3c12_25100V3.1"/>
    <property type="gene ID" value="Pp3c12_25100"/>
</dbReference>
<dbReference type="GO" id="GO:0005509">
    <property type="term" value="F:calcium ion binding"/>
    <property type="evidence" value="ECO:0007669"/>
    <property type="project" value="InterPro"/>
</dbReference>
<dbReference type="AlphaFoldDB" id="A0A2K1JS40"/>
<keyword evidence="2" id="KW-0677">Repeat</keyword>
<dbReference type="Pfam" id="PF13499">
    <property type="entry name" value="EF-hand_7"/>
    <property type="match status" value="1"/>
</dbReference>
<feature type="domain" description="EF-hand" evidence="4">
    <location>
        <begin position="120"/>
        <end position="155"/>
    </location>
</feature>
<dbReference type="PROSITE" id="PS00018">
    <property type="entry name" value="EF_HAND_1"/>
    <property type="match status" value="3"/>
</dbReference>